<dbReference type="GeneID" id="80534802"/>
<evidence type="ECO:0000313" key="1">
    <source>
        <dbReference type="EMBL" id="AFK83911.1"/>
    </source>
</evidence>
<protein>
    <submittedName>
        <fullName evidence="1">B74</fullName>
    </submittedName>
</protein>
<sequence length="354" mass="40848">MRWHVHLFIVLFVIRFLPLYAKKTVNLEMLRRKMQAAGKGFKLVGFYTRNIGPKNFSSNWIQALPSTNKSVKIWYPTGPSTESMYFLAERDTATKNVTLIGLPCGRIPSVGCFSAMLKVYTKNYTRSVCPKQTYNPILQNIPRWGLQLKMDPWQRKPFHADSQMISYLALTSVEAEMLKNSTNRCETDYVVPEALSRLTTVIHVSKNRTTAFFRKLKIRKTFNSTKYANTRMNSSIPLTTQQFSDLTVLMYNSLINSIDCSKKQYNINLLNGTRRTISTAYGQLDINSLYEDNTYTIREKNSSATNVTVFVANIIRDYLTRITLDHRFRTFISANYAQLRNKTRSPDDDDLIPL</sequence>
<evidence type="ECO:0000313" key="2">
    <source>
        <dbReference type="Proteomes" id="UP000103899"/>
    </source>
</evidence>
<dbReference type="EMBL" id="JQ805139">
    <property type="protein sequence ID" value="AFK83911.1"/>
    <property type="molecule type" value="Genomic_DNA"/>
</dbReference>
<proteinExistence type="predicted"/>
<dbReference type="Pfam" id="PF07982">
    <property type="entry name" value="Herpes_UL74"/>
    <property type="match status" value="1"/>
</dbReference>
<dbReference type="InterPro" id="IPR012564">
    <property type="entry name" value="Herpes_UL74"/>
</dbReference>
<dbReference type="Proteomes" id="UP000103899">
    <property type="component" value="Segment"/>
</dbReference>
<keyword evidence="2" id="KW-1185">Reference proteome</keyword>
<reference evidence="1 2" key="1">
    <citation type="journal article" date="2012" name="J. Virol.">
        <title>A Novel Bat Herpesvirus Encodes Homologues of Major Histocompatibility Complex Classes I and II, C-Type Lectin, and a Unique Family of Immune-Related Genes.</title>
        <authorList>
            <person name="Zhang H."/>
            <person name="Todd S."/>
            <person name="Tachedjian M."/>
            <person name="Barr J.A."/>
            <person name="Luo M."/>
            <person name="Yu M."/>
            <person name="Marsh G.A."/>
            <person name="Crameri G."/>
            <person name="Wang L.F."/>
        </authorList>
    </citation>
    <scope>NUCLEOTIDE SEQUENCE [LARGE SCALE GENOMIC DNA]</scope>
    <source>
        <strain evidence="1">B7D8</strain>
    </source>
</reference>
<organism evidence="1 2">
    <name type="scientific">miniopterid betaherpesvirus 1</name>
    <dbReference type="NCBI Taxonomy" id="3070189"/>
    <lineage>
        <taxon>Viruses</taxon>
        <taxon>Duplodnaviria</taxon>
        <taxon>Heunggongvirae</taxon>
        <taxon>Peploviricota</taxon>
        <taxon>Herviviricetes</taxon>
        <taxon>Herpesvirales</taxon>
        <taxon>Orthoherpesviridae</taxon>
        <taxon>Betaherpesvirinae</taxon>
        <taxon>Quwivirus</taxon>
        <taxon>Quwivirus miniopteridbeta1</taxon>
    </lineage>
</organism>
<dbReference type="RefSeq" id="YP_010797099.1">
    <property type="nucleotide sequence ID" value="NC_076129.1"/>
</dbReference>
<name>I3VQ67_9BETA</name>
<dbReference type="KEGG" id="vg:80534802"/>
<accession>I3VQ67</accession>